<keyword evidence="2" id="KW-1185">Reference proteome</keyword>
<accession>A0A6A4IBH8</accession>
<name>A0A6A4IBH8_9AGAR</name>
<dbReference type="OrthoDB" id="3033142at2759"/>
<dbReference type="EMBL" id="ML769400">
    <property type="protein sequence ID" value="KAE9406648.1"/>
    <property type="molecule type" value="Genomic_DNA"/>
</dbReference>
<gene>
    <name evidence="1" type="ORF">BT96DRAFT_915102</name>
</gene>
<proteinExistence type="predicted"/>
<dbReference type="Proteomes" id="UP000799118">
    <property type="component" value="Unassembled WGS sequence"/>
</dbReference>
<reference evidence="1" key="1">
    <citation type="journal article" date="2019" name="Environ. Microbiol.">
        <title>Fungal ecological strategies reflected in gene transcription - a case study of two litter decomposers.</title>
        <authorList>
            <person name="Barbi F."/>
            <person name="Kohler A."/>
            <person name="Barry K."/>
            <person name="Baskaran P."/>
            <person name="Daum C."/>
            <person name="Fauchery L."/>
            <person name="Ihrmark K."/>
            <person name="Kuo A."/>
            <person name="LaButti K."/>
            <person name="Lipzen A."/>
            <person name="Morin E."/>
            <person name="Grigoriev I.V."/>
            <person name="Henrissat B."/>
            <person name="Lindahl B."/>
            <person name="Martin F."/>
        </authorList>
    </citation>
    <scope>NUCLEOTIDE SEQUENCE</scope>
    <source>
        <strain evidence="1">JB14</strain>
    </source>
</reference>
<evidence type="ECO:0000313" key="2">
    <source>
        <dbReference type="Proteomes" id="UP000799118"/>
    </source>
</evidence>
<organism evidence="1 2">
    <name type="scientific">Gymnopus androsaceus JB14</name>
    <dbReference type="NCBI Taxonomy" id="1447944"/>
    <lineage>
        <taxon>Eukaryota</taxon>
        <taxon>Fungi</taxon>
        <taxon>Dikarya</taxon>
        <taxon>Basidiomycota</taxon>
        <taxon>Agaricomycotina</taxon>
        <taxon>Agaricomycetes</taxon>
        <taxon>Agaricomycetidae</taxon>
        <taxon>Agaricales</taxon>
        <taxon>Marasmiineae</taxon>
        <taxon>Omphalotaceae</taxon>
        <taxon>Gymnopus</taxon>
    </lineage>
</organism>
<feature type="non-terminal residue" evidence="1">
    <location>
        <position position="134"/>
    </location>
</feature>
<dbReference type="AlphaFoldDB" id="A0A6A4IBH8"/>
<protein>
    <submittedName>
        <fullName evidence="1">Uncharacterized protein</fullName>
    </submittedName>
</protein>
<evidence type="ECO:0000313" key="1">
    <source>
        <dbReference type="EMBL" id="KAE9406648.1"/>
    </source>
</evidence>
<sequence length="134" mass="15633">MPLRTKPKRTNAEILQERLNTNEDLRKLFESDLDKHHFRRLSDPTLRNHAMVMKHYREYSEYTRQLFNEGKSTVQPETPEIAIGTPLYAKGFARYLALALQGQDESTSIRLATLRGYMSTFVALWSRHAEVHPS</sequence>